<comment type="similarity">
    <text evidence="2">Belongs to the bacterial solute-binding protein 8 family.</text>
</comment>
<keyword evidence="4" id="KW-0406">Ion transport</keyword>
<dbReference type="InterPro" id="IPR002491">
    <property type="entry name" value="ABC_transptr_periplasmic_BD"/>
</dbReference>
<evidence type="ECO:0000256" key="3">
    <source>
        <dbReference type="ARBA" id="ARBA00022448"/>
    </source>
</evidence>
<reference evidence="8 9" key="1">
    <citation type="submission" date="2013-03" db="EMBL/GenBank/DDBJ databases">
        <title>Salinisphaera dokdonensis CL-ES53 Genome Sequencing.</title>
        <authorList>
            <person name="Li C."/>
            <person name="Lai Q."/>
            <person name="Shao Z."/>
        </authorList>
    </citation>
    <scope>NUCLEOTIDE SEQUENCE [LARGE SCALE GENOMIC DNA]</scope>
    <source>
        <strain evidence="8 9">CL-ES53</strain>
    </source>
</reference>
<dbReference type="PRINTS" id="PR01715">
    <property type="entry name" value="FERRIBNDNGPP"/>
</dbReference>
<evidence type="ECO:0000313" key="9">
    <source>
        <dbReference type="Proteomes" id="UP001460888"/>
    </source>
</evidence>
<protein>
    <submittedName>
        <fullName evidence="8">Periplasmic binding protein</fullName>
    </submittedName>
</protein>
<feature type="signal peptide" evidence="6">
    <location>
        <begin position="1"/>
        <end position="19"/>
    </location>
</feature>
<feature type="chain" id="PRO_5046553884" evidence="6">
    <location>
        <begin position="20"/>
        <end position="296"/>
    </location>
</feature>
<comment type="caution">
    <text evidence="8">The sequence shown here is derived from an EMBL/GenBank/DDBJ whole genome shotgun (WGS) entry which is preliminary data.</text>
</comment>
<keyword evidence="9" id="KW-1185">Reference proteome</keyword>
<evidence type="ECO:0000256" key="6">
    <source>
        <dbReference type="SAM" id="SignalP"/>
    </source>
</evidence>
<dbReference type="Gene3D" id="3.40.50.1980">
    <property type="entry name" value="Nitrogenase molybdenum iron protein domain"/>
    <property type="match status" value="2"/>
</dbReference>
<sequence>MGWLIGLALFVSGGLSAAAAPDTPRVAAIDWGQVQTLIAIGAPPVAMAQVASYGDWVGGPAVPDSVRELGLRVQPNMELLSQLDLDVITITPMYENSRARLTQVAPVESIDVYYHEGSAWDNTVDSTRALAKLVHREAAAERFIESTRAEVEQLAQRVPADTQPLLVVQFIDARHVRVFGDDSLIGNVMSRMGIANAWQEETNFWGFALVPIERLAAIENARMAVVDPVPVGVPEEIAESVLWQHLPAVRDQAVLDLPAVWSFGGLPSATRFARGLADAYDRLASGAAGDEFGGLP</sequence>
<dbReference type="InterPro" id="IPR051313">
    <property type="entry name" value="Bact_iron-sidero_bind"/>
</dbReference>
<feature type="domain" description="Fe/B12 periplasmic-binding" evidence="7">
    <location>
        <begin position="25"/>
        <end position="287"/>
    </location>
</feature>
<dbReference type="EMBL" id="APND01000008">
    <property type="protein sequence ID" value="MES1930867.1"/>
    <property type="molecule type" value="Genomic_DNA"/>
</dbReference>
<keyword evidence="5 6" id="KW-0732">Signal</keyword>
<evidence type="ECO:0000256" key="5">
    <source>
        <dbReference type="ARBA" id="ARBA00022729"/>
    </source>
</evidence>
<dbReference type="PANTHER" id="PTHR30532">
    <property type="entry name" value="IRON III DICITRATE-BINDING PERIPLASMIC PROTEIN"/>
    <property type="match status" value="1"/>
</dbReference>
<dbReference type="Pfam" id="PF01497">
    <property type="entry name" value="Peripla_BP_2"/>
    <property type="match status" value="1"/>
</dbReference>
<organism evidence="8 9">
    <name type="scientific">Salinisphaera dokdonensis CL-ES53</name>
    <dbReference type="NCBI Taxonomy" id="1304272"/>
    <lineage>
        <taxon>Bacteria</taxon>
        <taxon>Pseudomonadati</taxon>
        <taxon>Pseudomonadota</taxon>
        <taxon>Gammaproteobacteria</taxon>
        <taxon>Salinisphaerales</taxon>
        <taxon>Salinisphaeraceae</taxon>
        <taxon>Salinisphaera</taxon>
    </lineage>
</organism>
<keyword evidence="4" id="KW-0408">Iron</keyword>
<keyword evidence="4" id="KW-0410">Iron transport</keyword>
<evidence type="ECO:0000256" key="1">
    <source>
        <dbReference type="ARBA" id="ARBA00004196"/>
    </source>
</evidence>
<dbReference type="RefSeq" id="WP_353113500.1">
    <property type="nucleotide sequence ID" value="NZ_APND01000008.1"/>
</dbReference>
<keyword evidence="3" id="KW-0813">Transport</keyword>
<dbReference type="SUPFAM" id="SSF53807">
    <property type="entry name" value="Helical backbone' metal receptor"/>
    <property type="match status" value="1"/>
</dbReference>
<comment type="subcellular location">
    <subcellularLocation>
        <location evidence="1">Cell envelope</location>
    </subcellularLocation>
</comment>
<dbReference type="Proteomes" id="UP001460888">
    <property type="component" value="Unassembled WGS sequence"/>
</dbReference>
<proteinExistence type="inferred from homology"/>
<dbReference type="PANTHER" id="PTHR30532:SF1">
    <property type="entry name" value="IRON(3+)-HYDROXAMATE-BINDING PROTEIN FHUD"/>
    <property type="match status" value="1"/>
</dbReference>
<evidence type="ECO:0000256" key="2">
    <source>
        <dbReference type="ARBA" id="ARBA00008814"/>
    </source>
</evidence>
<dbReference type="PROSITE" id="PS50983">
    <property type="entry name" value="FE_B12_PBP"/>
    <property type="match status" value="1"/>
</dbReference>
<dbReference type="CDD" id="cd01146">
    <property type="entry name" value="FhuD"/>
    <property type="match status" value="1"/>
</dbReference>
<evidence type="ECO:0000256" key="4">
    <source>
        <dbReference type="ARBA" id="ARBA00022496"/>
    </source>
</evidence>
<gene>
    <name evidence="8" type="ORF">SADO_16528</name>
</gene>
<accession>A0ABV2B5K3</accession>
<evidence type="ECO:0000313" key="8">
    <source>
        <dbReference type="EMBL" id="MES1930867.1"/>
    </source>
</evidence>
<name>A0ABV2B5K3_9GAMM</name>
<evidence type="ECO:0000259" key="7">
    <source>
        <dbReference type="PROSITE" id="PS50983"/>
    </source>
</evidence>